<dbReference type="InterPro" id="IPR011006">
    <property type="entry name" value="CheY-like_superfamily"/>
</dbReference>
<dbReference type="Proteomes" id="UP000619238">
    <property type="component" value="Unassembled WGS sequence"/>
</dbReference>
<evidence type="ECO:0000256" key="4">
    <source>
        <dbReference type="ARBA" id="ARBA00023163"/>
    </source>
</evidence>
<dbReference type="EMBL" id="JACGWS010000011">
    <property type="protein sequence ID" value="MBC8756465.1"/>
    <property type="molecule type" value="Genomic_DNA"/>
</dbReference>
<dbReference type="InterPro" id="IPR039420">
    <property type="entry name" value="WalR-like"/>
</dbReference>
<gene>
    <name evidence="8" type="ORF">H2O64_17455</name>
</gene>
<feature type="modified residue" description="4-aspartylphosphate" evidence="5">
    <location>
        <position position="58"/>
    </location>
</feature>
<dbReference type="PANTHER" id="PTHR43214:SF41">
    <property type="entry name" value="NITRATE_NITRITE RESPONSE REGULATOR PROTEIN NARP"/>
    <property type="match status" value="1"/>
</dbReference>
<keyword evidence="2" id="KW-0805">Transcription regulation</keyword>
<evidence type="ECO:0000313" key="9">
    <source>
        <dbReference type="Proteomes" id="UP000619238"/>
    </source>
</evidence>
<reference evidence="8 9" key="1">
    <citation type="submission" date="2020-07" db="EMBL/GenBank/DDBJ databases">
        <title>Description of Kordia aestuariivivens sp. nov., isolated from a tidal flat.</title>
        <authorList>
            <person name="Park S."/>
            <person name="Yoon J.-H."/>
        </authorList>
    </citation>
    <scope>NUCLEOTIDE SEQUENCE [LARGE SCALE GENOMIC DNA]</scope>
    <source>
        <strain evidence="8 9">YSTF-M3</strain>
    </source>
</reference>
<dbReference type="CDD" id="cd06170">
    <property type="entry name" value="LuxR_C_like"/>
    <property type="match status" value="1"/>
</dbReference>
<dbReference type="PROSITE" id="PS50043">
    <property type="entry name" value="HTH_LUXR_2"/>
    <property type="match status" value="1"/>
</dbReference>
<evidence type="ECO:0000259" key="7">
    <source>
        <dbReference type="PROSITE" id="PS50110"/>
    </source>
</evidence>
<feature type="domain" description="HTH luxR-type" evidence="6">
    <location>
        <begin position="148"/>
        <end position="213"/>
    </location>
</feature>
<dbReference type="Pfam" id="PF00196">
    <property type="entry name" value="GerE"/>
    <property type="match status" value="1"/>
</dbReference>
<keyword evidence="4" id="KW-0804">Transcription</keyword>
<comment type="caution">
    <text evidence="8">The sequence shown here is derived from an EMBL/GenBank/DDBJ whole genome shotgun (WGS) entry which is preliminary data.</text>
</comment>
<evidence type="ECO:0000256" key="1">
    <source>
        <dbReference type="ARBA" id="ARBA00022553"/>
    </source>
</evidence>
<name>A0ABR7QD22_9FLAO</name>
<keyword evidence="1 5" id="KW-0597">Phosphoprotein</keyword>
<sequence>MKKHSVVIVDDHLLFAQSLQGLVNAFDEFEVLYHVKNGSELIKKLLESENVPDIILLDINMPVMNGFETMEWIKENRPRIQVLALSMDDHEETIIRMLRLGAKGYLLKDIHPEIFYKALNEVISNGIYYSERVATTLLNTLHGGNDNEVKNGKKLKDTELTFLKLACTEMTYKEIAQEMCLSPKTIDGYRESLFKHFKVKSRIGLVLYAIRNNMVASK</sequence>
<evidence type="ECO:0000256" key="3">
    <source>
        <dbReference type="ARBA" id="ARBA00023125"/>
    </source>
</evidence>
<evidence type="ECO:0000259" key="6">
    <source>
        <dbReference type="PROSITE" id="PS50043"/>
    </source>
</evidence>
<dbReference type="Gene3D" id="3.40.50.2300">
    <property type="match status" value="1"/>
</dbReference>
<keyword evidence="9" id="KW-1185">Reference proteome</keyword>
<dbReference type="PANTHER" id="PTHR43214">
    <property type="entry name" value="TWO-COMPONENT RESPONSE REGULATOR"/>
    <property type="match status" value="1"/>
</dbReference>
<keyword evidence="3" id="KW-0238">DNA-binding</keyword>
<organism evidence="8 9">
    <name type="scientific">Kordia aestuariivivens</name>
    <dbReference type="NCBI Taxonomy" id="2759037"/>
    <lineage>
        <taxon>Bacteria</taxon>
        <taxon>Pseudomonadati</taxon>
        <taxon>Bacteroidota</taxon>
        <taxon>Flavobacteriia</taxon>
        <taxon>Flavobacteriales</taxon>
        <taxon>Flavobacteriaceae</taxon>
        <taxon>Kordia</taxon>
    </lineage>
</organism>
<dbReference type="SUPFAM" id="SSF46894">
    <property type="entry name" value="C-terminal effector domain of the bipartite response regulators"/>
    <property type="match status" value="1"/>
</dbReference>
<dbReference type="PROSITE" id="PS50110">
    <property type="entry name" value="RESPONSE_REGULATORY"/>
    <property type="match status" value="1"/>
</dbReference>
<dbReference type="SMART" id="SM00421">
    <property type="entry name" value="HTH_LUXR"/>
    <property type="match status" value="1"/>
</dbReference>
<evidence type="ECO:0000313" key="8">
    <source>
        <dbReference type="EMBL" id="MBC8756465.1"/>
    </source>
</evidence>
<dbReference type="InterPro" id="IPR001789">
    <property type="entry name" value="Sig_transdc_resp-reg_receiver"/>
</dbReference>
<dbReference type="InterPro" id="IPR000792">
    <property type="entry name" value="Tscrpt_reg_LuxR_C"/>
</dbReference>
<accession>A0ABR7QD22</accession>
<dbReference type="Pfam" id="PF00072">
    <property type="entry name" value="Response_reg"/>
    <property type="match status" value="1"/>
</dbReference>
<dbReference type="SMART" id="SM00448">
    <property type="entry name" value="REC"/>
    <property type="match status" value="1"/>
</dbReference>
<dbReference type="CDD" id="cd17535">
    <property type="entry name" value="REC_NarL-like"/>
    <property type="match status" value="1"/>
</dbReference>
<proteinExistence type="predicted"/>
<dbReference type="SUPFAM" id="SSF52172">
    <property type="entry name" value="CheY-like"/>
    <property type="match status" value="1"/>
</dbReference>
<evidence type="ECO:0000256" key="2">
    <source>
        <dbReference type="ARBA" id="ARBA00023015"/>
    </source>
</evidence>
<dbReference type="InterPro" id="IPR016032">
    <property type="entry name" value="Sig_transdc_resp-reg_C-effctor"/>
</dbReference>
<evidence type="ECO:0000256" key="5">
    <source>
        <dbReference type="PROSITE-ProRule" id="PRU00169"/>
    </source>
</evidence>
<protein>
    <submittedName>
        <fullName evidence="8">Response regulator transcription factor</fullName>
    </submittedName>
</protein>
<dbReference type="RefSeq" id="WP_187563500.1">
    <property type="nucleotide sequence ID" value="NZ_JACGWS010000011.1"/>
</dbReference>
<feature type="domain" description="Response regulatory" evidence="7">
    <location>
        <begin position="5"/>
        <end position="123"/>
    </location>
</feature>
<dbReference type="InterPro" id="IPR058245">
    <property type="entry name" value="NreC/VraR/RcsB-like_REC"/>
</dbReference>